<accession>A0ABZ0SCF5</accession>
<keyword evidence="3" id="KW-1133">Transmembrane helix</keyword>
<feature type="transmembrane region" description="Helical" evidence="3">
    <location>
        <begin position="405"/>
        <end position="427"/>
    </location>
</feature>
<evidence type="ECO:0000313" key="4">
    <source>
        <dbReference type="EMBL" id="WPL17741.1"/>
    </source>
</evidence>
<feature type="coiled-coil region" evidence="1">
    <location>
        <begin position="242"/>
        <end position="276"/>
    </location>
</feature>
<dbReference type="InterPro" id="IPR014345">
    <property type="entry name" value="XrtA_polysacc_chain"/>
</dbReference>
<dbReference type="PANTHER" id="PTHR32309">
    <property type="entry name" value="TYROSINE-PROTEIN KINASE"/>
    <property type="match status" value="1"/>
</dbReference>
<keyword evidence="3" id="KW-0812">Transmembrane</keyword>
<dbReference type="NCBIfam" id="TIGR03007">
    <property type="entry name" value="pepcterm_ChnLen"/>
    <property type="match status" value="1"/>
</dbReference>
<gene>
    <name evidence="4" type="ORF">Thiowin_02780</name>
</gene>
<dbReference type="EMBL" id="CP121472">
    <property type="protein sequence ID" value="WPL17741.1"/>
    <property type="molecule type" value="Genomic_DNA"/>
</dbReference>
<keyword evidence="3" id="KW-0472">Membrane</keyword>
<evidence type="ECO:0000256" key="2">
    <source>
        <dbReference type="SAM" id="MobiDB-lite"/>
    </source>
</evidence>
<evidence type="ECO:0000256" key="3">
    <source>
        <dbReference type="SAM" id="Phobius"/>
    </source>
</evidence>
<dbReference type="InterPro" id="IPR050445">
    <property type="entry name" value="Bact_polysacc_biosynth/exp"/>
</dbReference>
<feature type="transmembrane region" description="Helical" evidence="3">
    <location>
        <begin position="377"/>
        <end position="393"/>
    </location>
</feature>
<sequence>MSKVLLSRPNLEKAIRMSDFELGIKNDDEKENLIALLNNKIRISGDRNAPIYTISFEYLDPDSATRLVQALVSIFIEEALAGDQTATTTARDFLDEEIADYEKRLRESELRLADFKRDNAGMLPGETGYYATLEQARDALKDANLSLEEATKRRDRLREEIEAENDRADASGGTSIDQNVTDPRITEMQEKLDNLLLRFTERHPDVIELKRLITDLKRRSAANLSGPENRQPAAQVQAATVYGNLRILLNEAEAQVASLQARVNDYETRVSELTEKIDSIPKIEAELTQLTREYNTIASQHSKLLERRESARLSTEVEKSTEGVKFRVIDPPHASNQPSAPNRLLLAAAALIVAIGSGAVAALAIDLLRPIYDDRHLLYLATGLPVLGVVTLVQNAKQRRHQRILWIPFFLLSLGLAIGTIIVGSGLPARFLA</sequence>
<keyword evidence="1" id="KW-0175">Coiled coil</keyword>
<keyword evidence="5" id="KW-1185">Reference proteome</keyword>
<dbReference type="Proteomes" id="UP001432180">
    <property type="component" value="Chromosome"/>
</dbReference>
<feature type="compositionally biased region" description="Basic and acidic residues" evidence="2">
    <location>
        <begin position="151"/>
        <end position="169"/>
    </location>
</feature>
<organism evidence="4 5">
    <name type="scientific">Thiorhodovibrio winogradskyi</name>
    <dbReference type="NCBI Taxonomy" id="77007"/>
    <lineage>
        <taxon>Bacteria</taxon>
        <taxon>Pseudomonadati</taxon>
        <taxon>Pseudomonadota</taxon>
        <taxon>Gammaproteobacteria</taxon>
        <taxon>Chromatiales</taxon>
        <taxon>Chromatiaceae</taxon>
        <taxon>Thiorhodovibrio</taxon>
    </lineage>
</organism>
<name>A0ABZ0SCF5_9GAMM</name>
<feature type="transmembrane region" description="Helical" evidence="3">
    <location>
        <begin position="344"/>
        <end position="365"/>
    </location>
</feature>
<dbReference type="PANTHER" id="PTHR32309:SF13">
    <property type="entry name" value="FERRIC ENTEROBACTIN TRANSPORT PROTEIN FEPE"/>
    <property type="match status" value="1"/>
</dbReference>
<reference evidence="4 5" key="1">
    <citation type="journal article" date="2023" name="Microorganisms">
        <title>Thiorhodovibrio frisius and Trv. litoralis spp. nov., Two Novel Members from a Clade of Fastidious Purple Sulfur Bacteria That Exhibit Unique Red-Shifted Light-Harvesting Capabilities.</title>
        <authorList>
            <person name="Methner A."/>
            <person name="Kuzyk S.B."/>
            <person name="Petersen J."/>
            <person name="Bauer S."/>
            <person name="Brinkmann H."/>
            <person name="Sichau K."/>
            <person name="Wanner G."/>
            <person name="Wolf J."/>
            <person name="Neumann-Schaal M."/>
            <person name="Henke P."/>
            <person name="Tank M."/>
            <person name="Sproer C."/>
            <person name="Bunk B."/>
            <person name="Overmann J."/>
        </authorList>
    </citation>
    <scope>NUCLEOTIDE SEQUENCE [LARGE SCALE GENOMIC DNA]</scope>
    <source>
        <strain evidence="4 5">DSM 6702</strain>
    </source>
</reference>
<protein>
    <submittedName>
        <fullName evidence="4">Polysaccharide chain length determinant protein, PEP-CTERM locus subfamily</fullName>
    </submittedName>
</protein>
<evidence type="ECO:0000313" key="5">
    <source>
        <dbReference type="Proteomes" id="UP001432180"/>
    </source>
</evidence>
<evidence type="ECO:0000256" key="1">
    <source>
        <dbReference type="SAM" id="Coils"/>
    </source>
</evidence>
<feature type="region of interest" description="Disordered" evidence="2">
    <location>
        <begin position="151"/>
        <end position="180"/>
    </location>
</feature>
<proteinExistence type="predicted"/>